<dbReference type="STRING" id="47500.AF333_04545"/>
<dbReference type="Proteomes" id="UP000037269">
    <property type="component" value="Unassembled WGS sequence"/>
</dbReference>
<name>A0A0D1XTH0_ANEMI</name>
<dbReference type="EMBL" id="FNED01000009">
    <property type="protein sequence ID" value="SDI91867.1"/>
    <property type="molecule type" value="Genomic_DNA"/>
</dbReference>
<dbReference type="Proteomes" id="UP000182836">
    <property type="component" value="Unassembled WGS sequence"/>
</dbReference>
<dbReference type="GeneID" id="42304477"/>
<evidence type="ECO:0000313" key="4">
    <source>
        <dbReference type="Proteomes" id="UP000182836"/>
    </source>
</evidence>
<reference evidence="2 4" key="2">
    <citation type="submission" date="2016-10" db="EMBL/GenBank/DDBJ databases">
        <authorList>
            <person name="de Groot N.N."/>
        </authorList>
    </citation>
    <scope>NUCLEOTIDE SEQUENCE [LARGE SCALE GENOMIC DNA]</scope>
    <source>
        <strain evidence="2 4">DSM 2895</strain>
    </source>
</reference>
<reference evidence="1 3" key="1">
    <citation type="submission" date="2015-07" db="EMBL/GenBank/DDBJ databases">
        <title>Fjat-14205 dsm 2895.</title>
        <authorList>
            <person name="Liu B."/>
            <person name="Wang J."/>
            <person name="Zhu Y."/>
            <person name="Liu G."/>
            <person name="Chen Q."/>
            <person name="Chen Z."/>
            <person name="Lan J."/>
            <person name="Che J."/>
            <person name="Ge C."/>
            <person name="Shi H."/>
            <person name="Pan Z."/>
            <person name="Liu X."/>
        </authorList>
    </citation>
    <scope>NUCLEOTIDE SEQUENCE [LARGE SCALE GENOMIC DNA]</scope>
    <source>
        <strain evidence="1 3">DSM 2895</strain>
    </source>
</reference>
<protein>
    <submittedName>
        <fullName evidence="1">Uncharacterized protein</fullName>
    </submittedName>
</protein>
<organism evidence="1 3">
    <name type="scientific">Aneurinibacillus migulanus</name>
    <name type="common">Bacillus migulanus</name>
    <dbReference type="NCBI Taxonomy" id="47500"/>
    <lineage>
        <taxon>Bacteria</taxon>
        <taxon>Bacillati</taxon>
        <taxon>Bacillota</taxon>
        <taxon>Bacilli</taxon>
        <taxon>Bacillales</taxon>
        <taxon>Paenibacillaceae</taxon>
        <taxon>Aneurinibacillus group</taxon>
        <taxon>Aneurinibacillus</taxon>
    </lineage>
</organism>
<dbReference type="PATRIC" id="fig|47500.8.peg.5487"/>
<dbReference type="OrthoDB" id="2679948at2"/>
<evidence type="ECO:0000313" key="3">
    <source>
        <dbReference type="Proteomes" id="UP000037269"/>
    </source>
</evidence>
<evidence type="ECO:0000313" key="1">
    <source>
        <dbReference type="EMBL" id="KON94863.1"/>
    </source>
</evidence>
<keyword evidence="3" id="KW-1185">Reference proteome</keyword>
<dbReference type="RefSeq" id="WP_043065059.1">
    <property type="nucleotide sequence ID" value="NZ_BJOA01000067.1"/>
</dbReference>
<sequence>MTEKHLKAYQVSNGEYSQIVFSSTRGGAKYISEFYDGSNFLDLEVRRARWADEFVDAHSIPKQSYLDNGWWWECRCGQPQYKETAIVINELVYCQKCLKKSEGK</sequence>
<evidence type="ECO:0000313" key="2">
    <source>
        <dbReference type="EMBL" id="SDI91867.1"/>
    </source>
</evidence>
<proteinExistence type="predicted"/>
<dbReference type="EMBL" id="LGUG01000004">
    <property type="protein sequence ID" value="KON94863.1"/>
    <property type="molecule type" value="Genomic_DNA"/>
</dbReference>
<accession>A0A0D1XTH0</accession>
<dbReference type="AlphaFoldDB" id="A0A0D1XTH0"/>
<gene>
    <name evidence="1" type="ORF">AF333_04545</name>
    <name evidence="2" type="ORF">SAMN04487909_10989</name>
</gene>